<dbReference type="AlphaFoldDB" id="X7YLJ1"/>
<organism evidence="1">
    <name type="scientific">Mycobacterium xenopi 4042</name>
    <dbReference type="NCBI Taxonomy" id="1299334"/>
    <lineage>
        <taxon>Bacteria</taxon>
        <taxon>Bacillati</taxon>
        <taxon>Actinomycetota</taxon>
        <taxon>Actinomycetes</taxon>
        <taxon>Mycobacteriales</taxon>
        <taxon>Mycobacteriaceae</taxon>
        <taxon>Mycobacterium</taxon>
    </lineage>
</organism>
<gene>
    <name evidence="1" type="ORF">I553_0223</name>
</gene>
<evidence type="ECO:0000313" key="1">
    <source>
        <dbReference type="EMBL" id="EUA07368.1"/>
    </source>
</evidence>
<sequence>MAPLAVDPGHLTARDLRLPRSAKAGVGDLDLDRDAIGMRRHGR</sequence>
<proteinExistence type="predicted"/>
<comment type="caution">
    <text evidence="1">The sequence shown here is derived from an EMBL/GenBank/DDBJ whole genome shotgun (WGS) entry which is preliminary data.</text>
</comment>
<reference evidence="1" key="1">
    <citation type="submission" date="2014-01" db="EMBL/GenBank/DDBJ databases">
        <authorList>
            <person name="Brown-Elliot B."/>
            <person name="Wallace R."/>
            <person name="Lenaerts A."/>
            <person name="Ordway D."/>
            <person name="DeGroote M.A."/>
            <person name="Parker T."/>
            <person name="Sizemore C."/>
            <person name="Tallon L.J."/>
            <person name="Sadzewicz L.K."/>
            <person name="Sengamalay N."/>
            <person name="Fraser C.M."/>
            <person name="Hine E."/>
            <person name="Shefchek K.A."/>
            <person name="Das S.P."/>
            <person name="Tettelin H."/>
        </authorList>
    </citation>
    <scope>NUCLEOTIDE SEQUENCE [LARGE SCALE GENOMIC DNA]</scope>
    <source>
        <strain evidence="1">4042</strain>
    </source>
</reference>
<dbReference type="EMBL" id="JAOB01000093">
    <property type="protein sequence ID" value="EUA07368.1"/>
    <property type="molecule type" value="Genomic_DNA"/>
</dbReference>
<protein>
    <submittedName>
        <fullName evidence="1">Uncharacterized protein</fullName>
    </submittedName>
</protein>
<dbReference type="PATRIC" id="fig|1299334.3.peg.9811"/>
<accession>X7YLJ1</accession>
<name>X7YLJ1_MYCXE</name>